<evidence type="ECO:0000313" key="3">
    <source>
        <dbReference type="Proteomes" id="UP000315908"/>
    </source>
</evidence>
<evidence type="ECO:0000256" key="1">
    <source>
        <dbReference type="SAM" id="Phobius"/>
    </source>
</evidence>
<feature type="transmembrane region" description="Helical" evidence="1">
    <location>
        <begin position="21"/>
        <end position="42"/>
    </location>
</feature>
<keyword evidence="1" id="KW-0812">Transmembrane</keyword>
<dbReference type="Proteomes" id="UP000315908">
    <property type="component" value="Unassembled WGS sequence"/>
</dbReference>
<gene>
    <name evidence="2" type="ORF">IQ31_02909</name>
</gene>
<keyword evidence="1" id="KW-0472">Membrane</keyword>
<dbReference type="RefSeq" id="WP_145328360.1">
    <property type="nucleotide sequence ID" value="NZ_VLKR01000014.1"/>
</dbReference>
<dbReference type="EMBL" id="VLKR01000014">
    <property type="protein sequence ID" value="TWI19163.1"/>
    <property type="molecule type" value="Genomic_DNA"/>
</dbReference>
<evidence type="ECO:0000313" key="2">
    <source>
        <dbReference type="EMBL" id="TWI19163.1"/>
    </source>
</evidence>
<sequence length="95" mass="10617">MEINPIFHPSVPKYIRYPAMFIIGTVVLSANGIFLGTAVDMYNGQGEYTEHFTMAYNAVFVGMALNILLAQRFAERYTNKTHMLVGLVGMLILVV</sequence>
<name>A0A562MGX1_9SPHI</name>
<organism evidence="2 3">
    <name type="scientific">Sphingobacterium siyangense</name>
    <dbReference type="NCBI Taxonomy" id="459529"/>
    <lineage>
        <taxon>Bacteria</taxon>
        <taxon>Pseudomonadati</taxon>
        <taxon>Bacteroidota</taxon>
        <taxon>Sphingobacteriia</taxon>
        <taxon>Sphingobacteriales</taxon>
        <taxon>Sphingobacteriaceae</taxon>
        <taxon>Sphingobacterium</taxon>
    </lineage>
</organism>
<dbReference type="InterPro" id="IPR036259">
    <property type="entry name" value="MFS_trans_sf"/>
</dbReference>
<dbReference type="OrthoDB" id="622032at2"/>
<proteinExistence type="predicted"/>
<dbReference type="AlphaFoldDB" id="A0A562MGX1"/>
<accession>A0A562MGX1</accession>
<keyword evidence="1" id="KW-1133">Transmembrane helix</keyword>
<feature type="transmembrane region" description="Helical" evidence="1">
    <location>
        <begin position="54"/>
        <end position="74"/>
    </location>
</feature>
<dbReference type="SUPFAM" id="SSF103473">
    <property type="entry name" value="MFS general substrate transporter"/>
    <property type="match status" value="1"/>
</dbReference>
<reference evidence="2 3" key="1">
    <citation type="journal article" date="2015" name="Stand. Genomic Sci.">
        <title>Genomic Encyclopedia of Bacterial and Archaeal Type Strains, Phase III: the genomes of soil and plant-associated and newly described type strains.</title>
        <authorList>
            <person name="Whitman W.B."/>
            <person name="Woyke T."/>
            <person name="Klenk H.P."/>
            <person name="Zhou Y."/>
            <person name="Lilburn T.G."/>
            <person name="Beck B.J."/>
            <person name="De Vos P."/>
            <person name="Vandamme P."/>
            <person name="Eisen J.A."/>
            <person name="Garrity G."/>
            <person name="Hugenholtz P."/>
            <person name="Kyrpides N.C."/>
        </authorList>
    </citation>
    <scope>NUCLEOTIDE SEQUENCE [LARGE SCALE GENOMIC DNA]</scope>
    <source>
        <strain evidence="2 3">CGMCC 1.6855</strain>
    </source>
</reference>
<evidence type="ECO:0008006" key="4">
    <source>
        <dbReference type="Google" id="ProtNLM"/>
    </source>
</evidence>
<comment type="caution">
    <text evidence="2">The sequence shown here is derived from an EMBL/GenBank/DDBJ whole genome shotgun (WGS) entry which is preliminary data.</text>
</comment>
<protein>
    <recommendedName>
        <fullName evidence="4">MFS transporter</fullName>
    </recommendedName>
</protein>